<keyword evidence="2" id="KW-1185">Reference proteome</keyword>
<organism evidence="1 2">
    <name type="scientific">phage Lak_Megaphage_Sonny</name>
    <dbReference type="NCBI Taxonomy" id="3109229"/>
    <lineage>
        <taxon>Viruses</taxon>
        <taxon>Duplodnaviria</taxon>
        <taxon>Heunggongvirae</taxon>
        <taxon>Uroviricota</taxon>
        <taxon>Caudoviricetes</taxon>
        <taxon>Caudoviricetes code 15 clade</taxon>
    </lineage>
</organism>
<protein>
    <submittedName>
        <fullName evidence="1">Uncharacterized protein</fullName>
    </submittedName>
</protein>
<name>A0ABZ0Z535_9CAUD</name>
<evidence type="ECO:0000313" key="2">
    <source>
        <dbReference type="Proteomes" id="UP001358193"/>
    </source>
</evidence>
<sequence>MILFKVLIEKLENADKENINIAYCQLQQGEQSVFKNVDLEQFTNLFETLEYCYNSKYSQINKLVLPNFSNTIGNINYRLIHNDELKSFSIIISTTIDGTIASDLIALKISNDTIYYYVAETYHNKYKDLNDLMREQYFQKINDANELGIANFVILYKLRTISVHINILLMIYKEISNTLPQYIQYIINTLETNIKNSLR</sequence>
<dbReference type="Proteomes" id="UP001358193">
    <property type="component" value="Segment"/>
</dbReference>
<dbReference type="EMBL" id="OR769223">
    <property type="protein sequence ID" value="WQJ53275.1"/>
    <property type="molecule type" value="Genomic_DNA"/>
</dbReference>
<proteinExistence type="predicted"/>
<accession>A0ABZ0Z535</accession>
<reference evidence="1 2" key="1">
    <citation type="submission" date="2023-11" db="EMBL/GenBank/DDBJ databases">
        <authorList>
            <person name="Cook R."/>
            <person name="Crisci M."/>
            <person name="Pye H."/>
            <person name="Adriaenssens E."/>
            <person name="Santini J."/>
        </authorList>
    </citation>
    <scope>NUCLEOTIDE SEQUENCE [LARGE SCALE GENOMIC DNA]</scope>
    <source>
        <strain evidence="1">Lak_Megaphage_Sonny</strain>
    </source>
</reference>
<evidence type="ECO:0000313" key="1">
    <source>
        <dbReference type="EMBL" id="WQJ53275.1"/>
    </source>
</evidence>